<evidence type="ECO:0000313" key="3">
    <source>
        <dbReference type="EMBL" id="KAF5375983.1"/>
    </source>
</evidence>
<dbReference type="AlphaFoldDB" id="A0A8H5M057"/>
<keyword evidence="2" id="KW-0472">Membrane</keyword>
<evidence type="ECO:0000256" key="1">
    <source>
        <dbReference type="SAM" id="MobiDB-lite"/>
    </source>
</evidence>
<organism evidence="3 4">
    <name type="scientific">Collybiopsis confluens</name>
    <dbReference type="NCBI Taxonomy" id="2823264"/>
    <lineage>
        <taxon>Eukaryota</taxon>
        <taxon>Fungi</taxon>
        <taxon>Dikarya</taxon>
        <taxon>Basidiomycota</taxon>
        <taxon>Agaricomycotina</taxon>
        <taxon>Agaricomycetes</taxon>
        <taxon>Agaricomycetidae</taxon>
        <taxon>Agaricales</taxon>
        <taxon>Marasmiineae</taxon>
        <taxon>Omphalotaceae</taxon>
        <taxon>Collybiopsis</taxon>
    </lineage>
</organism>
<dbReference type="Proteomes" id="UP000518752">
    <property type="component" value="Unassembled WGS sequence"/>
</dbReference>
<keyword evidence="4" id="KW-1185">Reference proteome</keyword>
<feature type="region of interest" description="Disordered" evidence="1">
    <location>
        <begin position="309"/>
        <end position="372"/>
    </location>
</feature>
<feature type="transmembrane region" description="Helical" evidence="2">
    <location>
        <begin position="144"/>
        <end position="166"/>
    </location>
</feature>
<sequence>MEQLVDLPTIRIFVALELSGAIGMLILPISALLSQTHFIKRLNLIDEPSPNLNQTVERSRTWFSFCVSWTISCLSYSLIFLFGKQFDVADLPSYGLCLTQATLIYASPPLTGATTFTLFLDVWLMMSQLGATNQRPRSITRISLLAGPYILWVFLAIGLFIAGGVHPEMVQRDLSFAPYCTMRSNIIPSLVSFLTLICALGVLIMLVILVIKLYRSRQQFPQKINRQQKRTMVLFIRLVIFSFLGMIALIVSTVFTLDRSPDIKYNLAMAVLPLLGVIVFGSQKDLLLLWKTMGLSLIRSIFPCARPQVQNQAKRAPESRSGKPNEQAMEMEEMSHADGDDDDGTLLSILHDDGEESVNRSPKTRRMQVNAV</sequence>
<evidence type="ECO:0000256" key="2">
    <source>
        <dbReference type="SAM" id="Phobius"/>
    </source>
</evidence>
<feature type="transmembrane region" description="Helical" evidence="2">
    <location>
        <begin position="232"/>
        <end position="257"/>
    </location>
</feature>
<dbReference type="EMBL" id="JAACJN010000093">
    <property type="protein sequence ID" value="KAF5375983.1"/>
    <property type="molecule type" value="Genomic_DNA"/>
</dbReference>
<feature type="transmembrane region" description="Helical" evidence="2">
    <location>
        <begin position="103"/>
        <end position="124"/>
    </location>
</feature>
<comment type="caution">
    <text evidence="3">The sequence shown here is derived from an EMBL/GenBank/DDBJ whole genome shotgun (WGS) entry which is preliminary data.</text>
</comment>
<dbReference type="Gene3D" id="1.20.1070.10">
    <property type="entry name" value="Rhodopsin 7-helix transmembrane proteins"/>
    <property type="match status" value="1"/>
</dbReference>
<feature type="transmembrane region" description="Helical" evidence="2">
    <location>
        <begin position="186"/>
        <end position="211"/>
    </location>
</feature>
<proteinExistence type="predicted"/>
<name>A0A8H5M057_9AGAR</name>
<gene>
    <name evidence="3" type="ORF">D9757_008822</name>
</gene>
<feature type="transmembrane region" description="Helical" evidence="2">
    <location>
        <begin position="12"/>
        <end position="33"/>
    </location>
</feature>
<reference evidence="3 4" key="1">
    <citation type="journal article" date="2020" name="ISME J.">
        <title>Uncovering the hidden diversity of litter-decomposition mechanisms in mushroom-forming fungi.</title>
        <authorList>
            <person name="Floudas D."/>
            <person name="Bentzer J."/>
            <person name="Ahren D."/>
            <person name="Johansson T."/>
            <person name="Persson P."/>
            <person name="Tunlid A."/>
        </authorList>
    </citation>
    <scope>NUCLEOTIDE SEQUENCE [LARGE SCALE GENOMIC DNA]</scope>
    <source>
        <strain evidence="3 4">CBS 406.79</strain>
    </source>
</reference>
<accession>A0A8H5M057</accession>
<keyword evidence="2" id="KW-1133">Transmembrane helix</keyword>
<keyword evidence="2" id="KW-0812">Transmembrane</keyword>
<feature type="transmembrane region" description="Helical" evidence="2">
    <location>
        <begin position="62"/>
        <end position="83"/>
    </location>
</feature>
<dbReference type="OrthoDB" id="2988301at2759"/>
<feature type="transmembrane region" description="Helical" evidence="2">
    <location>
        <begin position="263"/>
        <end position="281"/>
    </location>
</feature>
<protein>
    <submittedName>
        <fullName evidence="3">Uncharacterized protein</fullName>
    </submittedName>
</protein>
<evidence type="ECO:0000313" key="4">
    <source>
        <dbReference type="Proteomes" id="UP000518752"/>
    </source>
</evidence>